<feature type="region of interest" description="Disordered" evidence="1">
    <location>
        <begin position="131"/>
        <end position="152"/>
    </location>
</feature>
<dbReference type="Pfam" id="PF05233">
    <property type="entry name" value="PHB_acc"/>
    <property type="match status" value="1"/>
</dbReference>
<name>A0A5E4PKL8_9COXI</name>
<accession>A0A5E4PKL8</accession>
<dbReference type="NCBIfam" id="TIGR01848">
    <property type="entry name" value="PHA_reg_PhaR"/>
    <property type="match status" value="1"/>
</dbReference>
<sequence>MANIRIIKKYPNRRLYDTELGVYITLDDVKQLVFDRVNFQVIDARTSKDLTQGTLLQIITEQETSSTPIFTTPLLQDLIRSYHEKSQNLFSRYLEQAMHLFLDQKQFFQHQWMAYQQLLSNPELLQQLVKKQKPVPKGSEQAMRKKSRSKKK</sequence>
<dbReference type="AlphaFoldDB" id="A0A5E4PKL8"/>
<dbReference type="InterPro" id="IPR007897">
    <property type="entry name" value="PHB_accumulat"/>
</dbReference>
<feature type="domain" description="PHA accumulation regulator DNA-binding N-terminal" evidence="3">
    <location>
        <begin position="6"/>
        <end position="64"/>
    </location>
</feature>
<organism evidence="4 5">
    <name type="scientific">Aquicella siphonis</name>
    <dbReference type="NCBI Taxonomy" id="254247"/>
    <lineage>
        <taxon>Bacteria</taxon>
        <taxon>Pseudomonadati</taxon>
        <taxon>Pseudomonadota</taxon>
        <taxon>Gammaproteobacteria</taxon>
        <taxon>Legionellales</taxon>
        <taxon>Coxiellaceae</taxon>
        <taxon>Aquicella</taxon>
    </lineage>
</organism>
<dbReference type="GO" id="GO:0006355">
    <property type="term" value="P:regulation of DNA-templated transcription"/>
    <property type="evidence" value="ECO:0007669"/>
    <property type="project" value="InterPro"/>
</dbReference>
<keyword evidence="5" id="KW-1185">Reference proteome</keyword>
<evidence type="ECO:0000259" key="2">
    <source>
        <dbReference type="Pfam" id="PF05233"/>
    </source>
</evidence>
<feature type="domain" description="PHB accumulation regulatory" evidence="2">
    <location>
        <begin position="70"/>
        <end position="109"/>
    </location>
</feature>
<dbReference type="RefSeq" id="WP_172622855.1">
    <property type="nucleotide sequence ID" value="NZ_LR699120.1"/>
</dbReference>
<gene>
    <name evidence="4" type="ORF">AQUSIP_22880</name>
</gene>
<evidence type="ECO:0000259" key="3">
    <source>
        <dbReference type="Pfam" id="PF07879"/>
    </source>
</evidence>
<evidence type="ECO:0008006" key="6">
    <source>
        <dbReference type="Google" id="ProtNLM"/>
    </source>
</evidence>
<protein>
    <recommendedName>
        <fullName evidence="6">Polyhydroxyalkanoate synthesis repressor PhaR</fullName>
    </recommendedName>
</protein>
<evidence type="ECO:0000256" key="1">
    <source>
        <dbReference type="SAM" id="MobiDB-lite"/>
    </source>
</evidence>
<dbReference type="InterPro" id="IPR012909">
    <property type="entry name" value="PHA_DNA-bd_N"/>
</dbReference>
<dbReference type="KEGG" id="asip:AQUSIP_22880"/>
<dbReference type="InterPro" id="IPR010134">
    <property type="entry name" value="PHA_reg_PhaR"/>
</dbReference>
<reference evidence="4 5" key="1">
    <citation type="submission" date="2019-08" db="EMBL/GenBank/DDBJ databases">
        <authorList>
            <person name="Guy L."/>
        </authorList>
    </citation>
    <scope>NUCLEOTIDE SEQUENCE [LARGE SCALE GENOMIC DNA]</scope>
    <source>
        <strain evidence="4 5">SGT-108</strain>
    </source>
</reference>
<dbReference type="EMBL" id="LR699120">
    <property type="protein sequence ID" value="VVC76961.1"/>
    <property type="molecule type" value="Genomic_DNA"/>
</dbReference>
<dbReference type="Pfam" id="PF07879">
    <property type="entry name" value="PHB_acc_N"/>
    <property type="match status" value="1"/>
</dbReference>
<evidence type="ECO:0000313" key="5">
    <source>
        <dbReference type="Proteomes" id="UP000324194"/>
    </source>
</evidence>
<dbReference type="Proteomes" id="UP000324194">
    <property type="component" value="Chromosome 2"/>
</dbReference>
<evidence type="ECO:0000313" key="4">
    <source>
        <dbReference type="EMBL" id="VVC76961.1"/>
    </source>
</evidence>
<proteinExistence type="predicted"/>